<dbReference type="Gene3D" id="2.20.25.80">
    <property type="entry name" value="WRKY domain"/>
    <property type="match status" value="1"/>
</dbReference>
<dbReference type="SMART" id="SM00774">
    <property type="entry name" value="WRKY"/>
    <property type="match status" value="1"/>
</dbReference>
<dbReference type="InterPro" id="IPR036576">
    <property type="entry name" value="WRKY_dom_sf"/>
</dbReference>
<accession>A0A484NT49</accession>
<dbReference type="InterPro" id="IPR044810">
    <property type="entry name" value="WRKY_plant"/>
</dbReference>
<dbReference type="Pfam" id="PF03106">
    <property type="entry name" value="WRKY"/>
    <property type="match status" value="1"/>
</dbReference>
<evidence type="ECO:0000259" key="7">
    <source>
        <dbReference type="PROSITE" id="PS50811"/>
    </source>
</evidence>
<dbReference type="FunFam" id="2.20.25.80:FF:000003">
    <property type="entry name" value="WRKY transcription factor 57"/>
    <property type="match status" value="1"/>
</dbReference>
<feature type="compositionally biased region" description="Polar residues" evidence="6">
    <location>
        <begin position="105"/>
        <end position="116"/>
    </location>
</feature>
<dbReference type="PANTHER" id="PTHR31221:SF371">
    <property type="entry name" value="WRKY DOMAIN-CONTAINING PROTEIN"/>
    <property type="match status" value="1"/>
</dbReference>
<dbReference type="InterPro" id="IPR003657">
    <property type="entry name" value="WRKY_dom"/>
</dbReference>
<dbReference type="Proteomes" id="UP000595140">
    <property type="component" value="Unassembled WGS sequence"/>
</dbReference>
<reference evidence="8 9" key="1">
    <citation type="submission" date="2018-04" db="EMBL/GenBank/DDBJ databases">
        <authorList>
            <person name="Vogel A."/>
        </authorList>
    </citation>
    <scope>NUCLEOTIDE SEQUENCE [LARGE SCALE GENOMIC DNA]</scope>
</reference>
<evidence type="ECO:0000256" key="2">
    <source>
        <dbReference type="ARBA" id="ARBA00023015"/>
    </source>
</evidence>
<evidence type="ECO:0000313" key="8">
    <source>
        <dbReference type="EMBL" id="VFR03035.1"/>
    </source>
</evidence>
<evidence type="ECO:0000256" key="1">
    <source>
        <dbReference type="ARBA" id="ARBA00004123"/>
    </source>
</evidence>
<keyword evidence="9" id="KW-1185">Reference proteome</keyword>
<keyword evidence="3" id="KW-0238">DNA-binding</keyword>
<dbReference type="PANTHER" id="PTHR31221">
    <property type="entry name" value="WRKY TRANSCRIPTION FACTOR PROTEIN 1-RELATED"/>
    <property type="match status" value="1"/>
</dbReference>
<evidence type="ECO:0000256" key="6">
    <source>
        <dbReference type="SAM" id="MobiDB-lite"/>
    </source>
</evidence>
<evidence type="ECO:0000256" key="5">
    <source>
        <dbReference type="ARBA" id="ARBA00023242"/>
    </source>
</evidence>
<evidence type="ECO:0000256" key="3">
    <source>
        <dbReference type="ARBA" id="ARBA00023125"/>
    </source>
</evidence>
<keyword evidence="2" id="KW-0805">Transcription regulation</keyword>
<feature type="compositionally biased region" description="Basic residues" evidence="6">
    <location>
        <begin position="151"/>
        <end position="161"/>
    </location>
</feature>
<feature type="domain" description="WRKY" evidence="7">
    <location>
        <begin position="170"/>
        <end position="235"/>
    </location>
</feature>
<feature type="compositionally biased region" description="Basic and acidic residues" evidence="6">
    <location>
        <begin position="122"/>
        <end position="150"/>
    </location>
</feature>
<protein>
    <recommendedName>
        <fullName evidence="7">WRKY domain-containing protein</fullName>
    </recommendedName>
</protein>
<name>A0A484NT49_9ASTE</name>
<dbReference type="EMBL" id="OOIL02006852">
    <property type="protein sequence ID" value="VFR03035.1"/>
    <property type="molecule type" value="Genomic_DNA"/>
</dbReference>
<dbReference type="GO" id="GO:0003700">
    <property type="term" value="F:DNA-binding transcription factor activity"/>
    <property type="evidence" value="ECO:0007669"/>
    <property type="project" value="InterPro"/>
</dbReference>
<keyword evidence="4" id="KW-0804">Transcription</keyword>
<dbReference type="SUPFAM" id="SSF118290">
    <property type="entry name" value="WRKY DNA-binding domain"/>
    <property type="match status" value="1"/>
</dbReference>
<evidence type="ECO:0000256" key="4">
    <source>
        <dbReference type="ARBA" id="ARBA00023163"/>
    </source>
</evidence>
<dbReference type="PROSITE" id="PS50811">
    <property type="entry name" value="WRKY"/>
    <property type="match status" value="1"/>
</dbReference>
<dbReference type="OrthoDB" id="693960at2759"/>
<keyword evidence="5" id="KW-0539">Nucleus</keyword>
<dbReference type="AlphaFoldDB" id="A0A484NT49"/>
<organism evidence="8 9">
    <name type="scientific">Cuscuta campestris</name>
    <dbReference type="NCBI Taxonomy" id="132261"/>
    <lineage>
        <taxon>Eukaryota</taxon>
        <taxon>Viridiplantae</taxon>
        <taxon>Streptophyta</taxon>
        <taxon>Embryophyta</taxon>
        <taxon>Tracheophyta</taxon>
        <taxon>Spermatophyta</taxon>
        <taxon>Magnoliopsida</taxon>
        <taxon>eudicotyledons</taxon>
        <taxon>Gunneridae</taxon>
        <taxon>Pentapetalae</taxon>
        <taxon>asterids</taxon>
        <taxon>lamiids</taxon>
        <taxon>Solanales</taxon>
        <taxon>Convolvulaceae</taxon>
        <taxon>Cuscuteae</taxon>
        <taxon>Cuscuta</taxon>
        <taxon>Cuscuta subgen. Grammica</taxon>
        <taxon>Cuscuta sect. Cleistogrammica</taxon>
    </lineage>
</organism>
<dbReference type="GO" id="GO:0005634">
    <property type="term" value="C:nucleus"/>
    <property type="evidence" value="ECO:0007669"/>
    <property type="project" value="UniProtKB-SubCell"/>
</dbReference>
<feature type="region of interest" description="Disordered" evidence="6">
    <location>
        <begin position="100"/>
        <end position="165"/>
    </location>
</feature>
<sequence length="362" mass="40594">MSEELRDLFYHHPFQDDRSLGFLYSTTTTQRPGDPASPHFLDHSSPYMSFADALNGPSDYAKASYGGGFSPQNSSDIFCSFKDEQKMSFVMDGGVGNPVLDAPLTPNTSISSSSTEAVGDEDTSKVAPDKRDKQVKGASEDGDDKKENNKGKKKAEKKQRQPRIAFMTKSEVDHLEDGYRWRKYGQKAVKNSPYPRSYYRCTSQKCAVKKRVERSYQDPSVVVTTYEGQHNHHIPTNLRGSFAAGMLTPPSLLHPTTTPIGFSHDLLLHMPPPPHHQHYNSNYNFRSTLHANNNPYFSSSSSAANNNTITNGGSILNHNNNNNNNHNNYHQQINLTHQFQLPSDYGLLQDMLPSSMFFKPEP</sequence>
<dbReference type="GO" id="GO:0043565">
    <property type="term" value="F:sequence-specific DNA binding"/>
    <property type="evidence" value="ECO:0007669"/>
    <property type="project" value="InterPro"/>
</dbReference>
<evidence type="ECO:0000313" key="9">
    <source>
        <dbReference type="Proteomes" id="UP000595140"/>
    </source>
</evidence>
<gene>
    <name evidence="8" type="ORF">CCAM_LOCUS44810</name>
</gene>
<comment type="subcellular location">
    <subcellularLocation>
        <location evidence="1">Nucleus</location>
    </subcellularLocation>
</comment>
<proteinExistence type="predicted"/>